<evidence type="ECO:0000313" key="1">
    <source>
        <dbReference type="EMBL" id="EIE23227.1"/>
    </source>
</evidence>
<accession>I0YXV8</accession>
<proteinExistence type="predicted"/>
<sequence length="55" mass="5615">MAEDMWFAGCCRGELAQLLCMGGDGGFPHLSSPSCAALSSSSCVCSGSIVWRGQG</sequence>
<keyword evidence="2" id="KW-1185">Reference proteome</keyword>
<protein>
    <submittedName>
        <fullName evidence="1">Uncharacterized protein</fullName>
    </submittedName>
</protein>
<dbReference type="KEGG" id="csl:COCSUDRAFT_33288"/>
<evidence type="ECO:0000313" key="2">
    <source>
        <dbReference type="Proteomes" id="UP000007264"/>
    </source>
</evidence>
<dbReference type="EMBL" id="AGSI01000008">
    <property type="protein sequence ID" value="EIE23227.1"/>
    <property type="molecule type" value="Genomic_DNA"/>
</dbReference>
<organism evidence="1 2">
    <name type="scientific">Coccomyxa subellipsoidea (strain C-169)</name>
    <name type="common">Green microalga</name>
    <dbReference type="NCBI Taxonomy" id="574566"/>
    <lineage>
        <taxon>Eukaryota</taxon>
        <taxon>Viridiplantae</taxon>
        <taxon>Chlorophyta</taxon>
        <taxon>core chlorophytes</taxon>
        <taxon>Trebouxiophyceae</taxon>
        <taxon>Trebouxiophyceae incertae sedis</taxon>
        <taxon>Coccomyxaceae</taxon>
        <taxon>Coccomyxa</taxon>
        <taxon>Coccomyxa subellipsoidea</taxon>
    </lineage>
</organism>
<dbReference type="RefSeq" id="XP_005647771.1">
    <property type="nucleotide sequence ID" value="XM_005647714.1"/>
</dbReference>
<dbReference type="Proteomes" id="UP000007264">
    <property type="component" value="Unassembled WGS sequence"/>
</dbReference>
<comment type="caution">
    <text evidence="1">The sequence shown here is derived from an EMBL/GenBank/DDBJ whole genome shotgun (WGS) entry which is preliminary data.</text>
</comment>
<name>I0YXV8_COCSC</name>
<dbReference type="AlphaFoldDB" id="I0YXV8"/>
<gene>
    <name evidence="1" type="ORF">COCSUDRAFT_33288</name>
</gene>
<dbReference type="GeneID" id="17041215"/>
<reference evidence="1 2" key="1">
    <citation type="journal article" date="2012" name="Genome Biol.">
        <title>The genome of the polar eukaryotic microalga coccomyxa subellipsoidea reveals traits of cold adaptation.</title>
        <authorList>
            <person name="Blanc G."/>
            <person name="Agarkova I."/>
            <person name="Grimwood J."/>
            <person name="Kuo A."/>
            <person name="Brueggeman A."/>
            <person name="Dunigan D."/>
            <person name="Gurnon J."/>
            <person name="Ladunga I."/>
            <person name="Lindquist E."/>
            <person name="Lucas S."/>
            <person name="Pangilinan J."/>
            <person name="Proschold T."/>
            <person name="Salamov A."/>
            <person name="Schmutz J."/>
            <person name="Weeks D."/>
            <person name="Yamada T."/>
            <person name="Claverie J.M."/>
            <person name="Grigoriev I."/>
            <person name="Van Etten J."/>
            <person name="Lomsadze A."/>
            <person name="Borodovsky M."/>
        </authorList>
    </citation>
    <scope>NUCLEOTIDE SEQUENCE [LARGE SCALE GENOMIC DNA]</scope>
    <source>
        <strain evidence="1 2">C-169</strain>
    </source>
</reference>